<dbReference type="InterPro" id="IPR008042">
    <property type="entry name" value="Retrotrans_Pao"/>
</dbReference>
<sequence length="2116" mass="241702">MASLATRLKESQFLNTNFASDVNVSIIRSYFLSRKHVKPGIKCQVASCLIEGERQKDTAALKALKEIKEWTHPMCFCFSCNRTAHLVCYQFNLESFAEQSAPFLCPECKTKPNNEAAQAYYSSGDWGKGTAERRKLFLKAESIEKFPNLIGDQSKETSWEPDDIQAFLDFTADPIIAKHNREMEALGRHYRDYQEKAEAKMREMRQQIEDLERARPASSNFTSQYYTSHPFSSTFKSRMDQNPAEVSTCESILKKFFISLQTDKNTNGSQKPSTSQSNDTVRPPNININHAQDLPRSPNTNANVPNDQTFNLDETVLTASERILLNTTRACLESVNAQKQSAATKLLDLKRKALPKLTTYKGDPKGWITFKREIRRYQESGLYDDEIVKFYVYGALEGNAKKRVEDLIDTATLEEVMKVLESSFGHIPTIIKAIEEDIMKIKIKGDLIRSDVVIINSLIQSYFTTCRYANVSRINSNMLAEHIIEQLEVTQRVLFRQHCRLERPSVEVVMPDLDMVYSFLESISSSLDVKHKDKKDKPAQLQTIATPQSFSSTSNQPRSADYLFQVRDIAMATHQGYHMNSVNALTKRCYCCDNTTHFTLECYRFKGMTDQERSQLIANKGLCRNCLLSTEHQAKYCTVKPHCGRKISEANFCKGKHHAILHNVGGNFGPNGNRSTFNGRGNSRGNYGRRNNGNNNSRRAHNTYEQSKNNNTAKDAGNSSQTTSQVTQQTTAPLVQSQSVATANLISSSSPCYKYAVTAPRQSQCISSSSDRTIKVFKNKFFGPYGETIGYSVGDSGSEITIMRDDLREQLGIKGKMTSLNLQWTDSQVRSIPAIEVVLKVQGLNKGDEIITLNNCYAIGAEYFALPARSLDVEALKARFPYLKAARFDSYYDAVPILLIGSLHASCIEAIAPALQSGENKPVGIRTRLGWSIYGGSFDSLSETNSNSVEVAAITECTTGNNETEAVSNKELNKLLAYYSSIESLGIKLKSAHITDSERRATELIEQEMRILPNGTIEVPLIWDVLENKITNKDGKVIVKRIWPKLPNNYSMAYMRQLGVEKKLAKQPEQRKAYNENFLNLIKEDYVRLATEKDLKKEWSNIWHLPMSLVANANKIPIKYRNVYDASAKFQGISLNDRLLMGPNWLVDILRPIFHMRMNKIAFTCDVKSMFHRIAICERDQQCQRILWRQDDSQQMQTYIMQVMLFGPKSSPFSSQFVKNKTAEKWERIYPDAAYLLKQLTYMDDSLSSEGSVEDAIRVASQAIEILKSINWDLIGFQSNSLELLRALPDNHVKQELIPLLSDESEITTTKVLGCSWDPKSDCFVYQFDKSVFVKLVTECNHRPTKRDQCSTVAKLFDVLGLVAPFTIRGRILLQRSWRKQLDWDEKISEEDAEDWFNWIKLTEQIIKLKIPRQYCNINRLSECDNIELHVFADAGKEAFAAVSYFVLTINGVRYSNIVLAKAKVTPVKLGSELEISEMPRLECLSCLIAARLYNTIVNLHPKMSLETYLWSDSEIVLRWIKKKNHRLPKYAHSAIDEILEHSNRQQWRYVPSKENPADLATKIQQIDFSDPNSRWFKGPPFLLLTSEFWPEQKHFSDKLESEIENLVSSINIAPVQFSSNVKLPPINCAISSHFFINRFSNSIKGKWTKLVRATARALKFYTEAIVPLAISVCKKKEINWKVIKQTNESFQSLSADDLEKAELFIIRKMQHDVLSKDINLLQKNLPAASRDLVQLNVFIDDQSIIRINSRVALDPLIYPQRFSPVVPREHPLVKIMLFHIHEKFNHVCIESQIADLRTKYWLPKARAELRKIKTQCNHCGFRRANKQVPIMAPLPECRIDPNLRPFQVTALDCTAAITVYKHTTPVKMYLLLFACTLTRFIYVHIVEKLDTLSVLEAITQFWTAFGPVSEFLSDNGTNFKGASNRLKRDQQVEDIPKELNEIRQGIKQQLAQKYALNWRFIPAYSPWFGGSYERLIKEVKRAFEGTIKKKKLTKTVLNIAVQDATQRLNNRPLTHNSIADEDAPILTPHMLAKGRSGWPLLPSNCKNNYEPEDIKDRLIYHRGRSLADNIMKRFVTEYLTVLTRRDKWFKNVPDLEIGDLVLYIDPAKTRTAWSF</sequence>
<dbReference type="GO" id="GO:0071897">
    <property type="term" value="P:DNA biosynthetic process"/>
    <property type="evidence" value="ECO:0007669"/>
    <property type="project" value="UniProtKB-ARBA"/>
</dbReference>
<evidence type="ECO:0000313" key="5">
    <source>
        <dbReference type="Proteomes" id="UP001107558"/>
    </source>
</evidence>
<feature type="domain" description="Integrase catalytic" evidence="3">
    <location>
        <begin position="1842"/>
        <end position="2037"/>
    </location>
</feature>
<dbReference type="EMBL" id="JADBJN010000002">
    <property type="protein sequence ID" value="KAG5678621.1"/>
    <property type="molecule type" value="Genomic_DNA"/>
</dbReference>
<dbReference type="PROSITE" id="PS50994">
    <property type="entry name" value="INTEGRASE"/>
    <property type="match status" value="1"/>
</dbReference>
<keyword evidence="5" id="KW-1185">Reference proteome</keyword>
<feature type="region of interest" description="Disordered" evidence="2">
    <location>
        <begin position="263"/>
        <end position="302"/>
    </location>
</feature>
<dbReference type="Proteomes" id="UP001107558">
    <property type="component" value="Chromosome 2"/>
</dbReference>
<dbReference type="InterPro" id="IPR043502">
    <property type="entry name" value="DNA/RNA_pol_sf"/>
</dbReference>
<dbReference type="Gene3D" id="3.30.420.10">
    <property type="entry name" value="Ribonuclease H-like superfamily/Ribonuclease H"/>
    <property type="match status" value="1"/>
</dbReference>
<dbReference type="InterPro" id="IPR011011">
    <property type="entry name" value="Znf_FYVE_PHD"/>
</dbReference>
<feature type="region of interest" description="Disordered" evidence="2">
    <location>
        <begin position="664"/>
        <end position="730"/>
    </location>
</feature>
<evidence type="ECO:0000259" key="3">
    <source>
        <dbReference type="PROSITE" id="PS50994"/>
    </source>
</evidence>
<proteinExistence type="predicted"/>
<dbReference type="GO" id="GO:0042575">
    <property type="term" value="C:DNA polymerase complex"/>
    <property type="evidence" value="ECO:0007669"/>
    <property type="project" value="UniProtKB-ARBA"/>
</dbReference>
<dbReference type="InterPro" id="IPR012337">
    <property type="entry name" value="RNaseH-like_sf"/>
</dbReference>
<dbReference type="PANTHER" id="PTHR47331:SF4">
    <property type="entry name" value="PEPTIDASE S1 DOMAIN-CONTAINING PROTEIN"/>
    <property type="match status" value="1"/>
</dbReference>
<dbReference type="SUPFAM" id="SSF56672">
    <property type="entry name" value="DNA/RNA polymerases"/>
    <property type="match status" value="1"/>
</dbReference>
<dbReference type="OrthoDB" id="7762683at2759"/>
<feature type="compositionally biased region" description="Polar residues" evidence="2">
    <location>
        <begin position="263"/>
        <end position="290"/>
    </location>
</feature>
<dbReference type="PANTHER" id="PTHR47331">
    <property type="entry name" value="PHD-TYPE DOMAIN-CONTAINING PROTEIN"/>
    <property type="match status" value="1"/>
</dbReference>
<dbReference type="CDD" id="cd15489">
    <property type="entry name" value="PHD_SF"/>
    <property type="match status" value="1"/>
</dbReference>
<reference evidence="4" key="1">
    <citation type="submission" date="2021-03" db="EMBL/GenBank/DDBJ databases">
        <title>Chromosome level genome of the anhydrobiotic midge Polypedilum vanderplanki.</title>
        <authorList>
            <person name="Yoshida Y."/>
            <person name="Kikawada T."/>
            <person name="Gusev O."/>
        </authorList>
    </citation>
    <scope>NUCLEOTIDE SEQUENCE</scope>
    <source>
        <strain evidence="4">NIAS01</strain>
        <tissue evidence="4">Whole body or cell culture</tissue>
    </source>
</reference>
<dbReference type="SUPFAM" id="SSF57903">
    <property type="entry name" value="FYVE/PHD zinc finger"/>
    <property type="match status" value="1"/>
</dbReference>
<dbReference type="InterPro" id="IPR036397">
    <property type="entry name" value="RNaseH_sf"/>
</dbReference>
<dbReference type="InterPro" id="IPR001584">
    <property type="entry name" value="Integrase_cat-core"/>
</dbReference>
<dbReference type="InterPro" id="IPR040676">
    <property type="entry name" value="DUF5641"/>
</dbReference>
<protein>
    <recommendedName>
        <fullName evidence="3">Integrase catalytic domain-containing protein</fullName>
    </recommendedName>
</protein>
<feature type="compositionally biased region" description="Low complexity" evidence="2">
    <location>
        <begin position="678"/>
        <end position="697"/>
    </location>
</feature>
<feature type="compositionally biased region" description="Polar residues" evidence="2">
    <location>
        <begin position="703"/>
        <end position="713"/>
    </location>
</feature>
<evidence type="ECO:0000256" key="2">
    <source>
        <dbReference type="SAM" id="MobiDB-lite"/>
    </source>
</evidence>
<gene>
    <name evidence="4" type="ORF">PVAND_008279</name>
</gene>
<keyword evidence="1" id="KW-0175">Coiled coil</keyword>
<feature type="compositionally biased region" description="Low complexity" evidence="2">
    <location>
        <begin position="719"/>
        <end position="730"/>
    </location>
</feature>
<comment type="caution">
    <text evidence="4">The sequence shown here is derived from an EMBL/GenBank/DDBJ whole genome shotgun (WGS) entry which is preliminary data.</text>
</comment>
<dbReference type="Pfam" id="PF05380">
    <property type="entry name" value="Peptidase_A17"/>
    <property type="match status" value="1"/>
</dbReference>
<organism evidence="4 5">
    <name type="scientific">Polypedilum vanderplanki</name>
    <name type="common">Sleeping chironomid midge</name>
    <dbReference type="NCBI Taxonomy" id="319348"/>
    <lineage>
        <taxon>Eukaryota</taxon>
        <taxon>Metazoa</taxon>
        <taxon>Ecdysozoa</taxon>
        <taxon>Arthropoda</taxon>
        <taxon>Hexapoda</taxon>
        <taxon>Insecta</taxon>
        <taxon>Pterygota</taxon>
        <taxon>Neoptera</taxon>
        <taxon>Endopterygota</taxon>
        <taxon>Diptera</taxon>
        <taxon>Nematocera</taxon>
        <taxon>Chironomoidea</taxon>
        <taxon>Chironomidae</taxon>
        <taxon>Chironominae</taxon>
        <taxon>Polypedilum</taxon>
        <taxon>Polypedilum</taxon>
    </lineage>
</organism>
<dbReference type="SUPFAM" id="SSF53098">
    <property type="entry name" value="Ribonuclease H-like"/>
    <property type="match status" value="1"/>
</dbReference>
<evidence type="ECO:0000313" key="4">
    <source>
        <dbReference type="EMBL" id="KAG5678621.1"/>
    </source>
</evidence>
<feature type="coiled-coil region" evidence="1">
    <location>
        <begin position="176"/>
        <end position="214"/>
    </location>
</feature>
<evidence type="ECO:0000256" key="1">
    <source>
        <dbReference type="SAM" id="Coils"/>
    </source>
</evidence>
<name>A0A9J6C9N0_POLVA</name>
<dbReference type="GO" id="GO:0003676">
    <property type="term" value="F:nucleic acid binding"/>
    <property type="evidence" value="ECO:0007669"/>
    <property type="project" value="InterPro"/>
</dbReference>
<dbReference type="Pfam" id="PF18701">
    <property type="entry name" value="DUF5641"/>
    <property type="match status" value="1"/>
</dbReference>
<accession>A0A9J6C9N0</accession>
<dbReference type="GO" id="GO:0015074">
    <property type="term" value="P:DNA integration"/>
    <property type="evidence" value="ECO:0007669"/>
    <property type="project" value="InterPro"/>
</dbReference>